<gene>
    <name evidence="2" type="ORF">BGT96224V316_LOCUS7757</name>
</gene>
<accession>A0A9X9MPN9</accession>
<sequence>MDAKILHRDNSVNNLLLTVIQKTDKLGVILIDLNFFILLREGKDQEKSRAMTGTMQSRLSISEGLDF</sequence>
<evidence type="ECO:0000313" key="3">
    <source>
        <dbReference type="Proteomes" id="UP000324639"/>
    </source>
</evidence>
<dbReference type="AlphaFoldDB" id="A0A9X9MPN9"/>
<protein>
    <submittedName>
        <fullName evidence="2">Bgt-20094</fullName>
    </submittedName>
</protein>
<evidence type="ECO:0000259" key="1">
    <source>
        <dbReference type="Pfam" id="PF17667"/>
    </source>
</evidence>
<keyword evidence="3" id="KW-1185">Reference proteome</keyword>
<reference evidence="2 3" key="1">
    <citation type="submission" date="2018-08" db="EMBL/GenBank/DDBJ databases">
        <authorList>
            <person name="Muller C M."/>
        </authorList>
    </citation>
    <scope>NUCLEOTIDE SEQUENCE [LARGE SCALE GENOMIC DNA]</scope>
</reference>
<dbReference type="InterPro" id="IPR040976">
    <property type="entry name" value="Pkinase_fungal"/>
</dbReference>
<dbReference type="EMBL" id="LR026993">
    <property type="protein sequence ID" value="VDB94589.1"/>
    <property type="molecule type" value="Genomic_DNA"/>
</dbReference>
<name>A0A9X9MPN9_BLUGR</name>
<evidence type="ECO:0000313" key="2">
    <source>
        <dbReference type="EMBL" id="VDB94589.1"/>
    </source>
</evidence>
<dbReference type="Proteomes" id="UP000324639">
    <property type="component" value="Chromosome Bgt_-10"/>
</dbReference>
<proteinExistence type="predicted"/>
<organism evidence="2 3">
    <name type="scientific">Blumeria graminis f. sp. tritici</name>
    <dbReference type="NCBI Taxonomy" id="62690"/>
    <lineage>
        <taxon>Eukaryota</taxon>
        <taxon>Fungi</taxon>
        <taxon>Dikarya</taxon>
        <taxon>Ascomycota</taxon>
        <taxon>Pezizomycotina</taxon>
        <taxon>Leotiomycetes</taxon>
        <taxon>Erysiphales</taxon>
        <taxon>Erysiphaceae</taxon>
        <taxon>Blumeria</taxon>
    </lineage>
</organism>
<dbReference type="Pfam" id="PF17667">
    <property type="entry name" value="Pkinase_fungal"/>
    <property type="match status" value="1"/>
</dbReference>
<feature type="domain" description="Fungal-type protein kinase" evidence="1">
    <location>
        <begin position="2"/>
        <end position="56"/>
    </location>
</feature>